<accession>V6LWF4</accession>
<proteinExistence type="predicted"/>
<reference evidence="2" key="2">
    <citation type="submission" date="2020-12" db="EMBL/GenBank/DDBJ databases">
        <title>New Spironucleus salmonicida genome in near-complete chromosomes.</title>
        <authorList>
            <person name="Xu F."/>
            <person name="Kurt Z."/>
            <person name="Jimenez-Gonzalez A."/>
            <person name="Astvaldsson A."/>
            <person name="Andersson J.O."/>
            <person name="Svard S.G."/>
        </authorList>
    </citation>
    <scope>NUCLEOTIDE SEQUENCE</scope>
    <source>
        <strain evidence="2">ATCC 50377</strain>
    </source>
</reference>
<evidence type="ECO:0000313" key="2">
    <source>
        <dbReference type="EMBL" id="KAH0570907.1"/>
    </source>
</evidence>
<dbReference type="EMBL" id="AUWU02000007">
    <property type="protein sequence ID" value="KAH0570907.1"/>
    <property type="molecule type" value="Genomic_DNA"/>
</dbReference>
<gene>
    <name evidence="1" type="ORF">SS50377_10810</name>
    <name evidence="2" type="ORF">SS50377_27200</name>
</gene>
<dbReference type="Proteomes" id="UP000018208">
    <property type="component" value="Unassembled WGS sequence"/>
</dbReference>
<dbReference type="EMBL" id="KI545970">
    <property type="protein sequence ID" value="EST48962.1"/>
    <property type="molecule type" value="Genomic_DNA"/>
</dbReference>
<keyword evidence="3" id="KW-1185">Reference proteome</keyword>
<protein>
    <submittedName>
        <fullName evidence="1">Uncharacterized protein</fullName>
    </submittedName>
</protein>
<evidence type="ECO:0000313" key="1">
    <source>
        <dbReference type="EMBL" id="EST48962.1"/>
    </source>
</evidence>
<name>V6LWF4_9EUKA</name>
<sequence length="131" mass="15006">MENQIFASWTKSLTKDMPASQYNAKNVQNRLYSNKYVLFEDLYATNPQAVQLPSIQQKFQRKATNSKPQNAKALTRRLDASPPLARALSEVQSLQDRFQQLRKAARSGPLDRSNLRFSTLLLSSQTFQNIK</sequence>
<reference evidence="1 2" key="1">
    <citation type="journal article" date="2014" name="PLoS Genet.">
        <title>The Genome of Spironucleus salmonicida Highlights a Fish Pathogen Adapted to Fluctuating Environments.</title>
        <authorList>
            <person name="Xu F."/>
            <person name="Jerlstrom-Hultqvist J."/>
            <person name="Einarsson E."/>
            <person name="Astvaldsson A."/>
            <person name="Svard S.G."/>
            <person name="Andersson J.O."/>
        </authorList>
    </citation>
    <scope>NUCLEOTIDE SEQUENCE</scope>
    <source>
        <strain evidence="2">ATCC 50377</strain>
    </source>
</reference>
<organism evidence="1">
    <name type="scientific">Spironucleus salmonicida</name>
    <dbReference type="NCBI Taxonomy" id="348837"/>
    <lineage>
        <taxon>Eukaryota</taxon>
        <taxon>Metamonada</taxon>
        <taxon>Diplomonadida</taxon>
        <taxon>Hexamitidae</taxon>
        <taxon>Hexamitinae</taxon>
        <taxon>Spironucleus</taxon>
    </lineage>
</organism>
<evidence type="ECO:0000313" key="3">
    <source>
        <dbReference type="Proteomes" id="UP000018208"/>
    </source>
</evidence>
<dbReference type="VEuPathDB" id="GiardiaDB:SS50377_27200"/>
<dbReference type="AlphaFoldDB" id="V6LWF4"/>